<accession>A0A6G1ILB2</accession>
<keyword evidence="2" id="KW-1185">Reference proteome</keyword>
<protein>
    <submittedName>
        <fullName evidence="1">Uncharacterized protein</fullName>
    </submittedName>
</protein>
<dbReference type="EMBL" id="MU005607">
    <property type="protein sequence ID" value="KAF2678935.1"/>
    <property type="molecule type" value="Genomic_DNA"/>
</dbReference>
<feature type="non-terminal residue" evidence="1">
    <location>
        <position position="1"/>
    </location>
</feature>
<dbReference type="AlphaFoldDB" id="A0A6G1ILB2"/>
<evidence type="ECO:0000313" key="2">
    <source>
        <dbReference type="Proteomes" id="UP000799291"/>
    </source>
</evidence>
<dbReference type="Proteomes" id="UP000799291">
    <property type="component" value="Unassembled WGS sequence"/>
</dbReference>
<proteinExistence type="predicted"/>
<sequence>RLLYIKDSYLINAPRSSRLLKQAKISKRVINTVRTNHYEQEKSYANIIGTLSL</sequence>
<organism evidence="1 2">
    <name type="scientific">Lentithecium fluviatile CBS 122367</name>
    <dbReference type="NCBI Taxonomy" id="1168545"/>
    <lineage>
        <taxon>Eukaryota</taxon>
        <taxon>Fungi</taxon>
        <taxon>Dikarya</taxon>
        <taxon>Ascomycota</taxon>
        <taxon>Pezizomycotina</taxon>
        <taxon>Dothideomycetes</taxon>
        <taxon>Pleosporomycetidae</taxon>
        <taxon>Pleosporales</taxon>
        <taxon>Massarineae</taxon>
        <taxon>Lentitheciaceae</taxon>
        <taxon>Lentithecium</taxon>
    </lineage>
</organism>
<gene>
    <name evidence="1" type="ORF">K458DRAFT_315558</name>
</gene>
<name>A0A6G1ILB2_9PLEO</name>
<evidence type="ECO:0000313" key="1">
    <source>
        <dbReference type="EMBL" id="KAF2678935.1"/>
    </source>
</evidence>
<reference evidence="1" key="1">
    <citation type="journal article" date="2020" name="Stud. Mycol.">
        <title>101 Dothideomycetes genomes: a test case for predicting lifestyles and emergence of pathogens.</title>
        <authorList>
            <person name="Haridas S."/>
            <person name="Albert R."/>
            <person name="Binder M."/>
            <person name="Bloem J."/>
            <person name="Labutti K."/>
            <person name="Salamov A."/>
            <person name="Andreopoulos B."/>
            <person name="Baker S."/>
            <person name="Barry K."/>
            <person name="Bills G."/>
            <person name="Bluhm B."/>
            <person name="Cannon C."/>
            <person name="Castanera R."/>
            <person name="Culley D."/>
            <person name="Daum C."/>
            <person name="Ezra D."/>
            <person name="Gonzalez J."/>
            <person name="Henrissat B."/>
            <person name="Kuo A."/>
            <person name="Liang C."/>
            <person name="Lipzen A."/>
            <person name="Lutzoni F."/>
            <person name="Magnuson J."/>
            <person name="Mondo S."/>
            <person name="Nolan M."/>
            <person name="Ohm R."/>
            <person name="Pangilinan J."/>
            <person name="Park H.-J."/>
            <person name="Ramirez L."/>
            <person name="Alfaro M."/>
            <person name="Sun H."/>
            <person name="Tritt A."/>
            <person name="Yoshinaga Y."/>
            <person name="Zwiers L.-H."/>
            <person name="Turgeon B."/>
            <person name="Goodwin S."/>
            <person name="Spatafora J."/>
            <person name="Crous P."/>
            <person name="Grigoriev I."/>
        </authorList>
    </citation>
    <scope>NUCLEOTIDE SEQUENCE</scope>
    <source>
        <strain evidence="1">CBS 122367</strain>
    </source>
</reference>